<dbReference type="InterPro" id="IPR010683">
    <property type="entry name" value="DUF1262"/>
</dbReference>
<name>A0ABD3LI20_EUCGL</name>
<evidence type="ECO:0000313" key="1">
    <source>
        <dbReference type="EMBL" id="KAL3751445.1"/>
    </source>
</evidence>
<dbReference type="Proteomes" id="UP001634007">
    <property type="component" value="Unassembled WGS sequence"/>
</dbReference>
<dbReference type="PANTHER" id="PTHR31050:SF3">
    <property type="entry name" value="OS08G0412800 PROTEIN"/>
    <property type="match status" value="1"/>
</dbReference>
<evidence type="ECO:0000313" key="2">
    <source>
        <dbReference type="Proteomes" id="UP001634007"/>
    </source>
</evidence>
<comment type="caution">
    <text evidence="1">The sequence shown here is derived from an EMBL/GenBank/DDBJ whole genome shotgun (WGS) entry which is preliminary data.</text>
</comment>
<accession>A0ABD3LI20</accession>
<dbReference type="Pfam" id="PF06880">
    <property type="entry name" value="DUF1262"/>
    <property type="match status" value="1"/>
</dbReference>
<organism evidence="1 2">
    <name type="scientific">Eucalyptus globulus</name>
    <name type="common">Tasmanian blue gum</name>
    <dbReference type="NCBI Taxonomy" id="34317"/>
    <lineage>
        <taxon>Eukaryota</taxon>
        <taxon>Viridiplantae</taxon>
        <taxon>Streptophyta</taxon>
        <taxon>Embryophyta</taxon>
        <taxon>Tracheophyta</taxon>
        <taxon>Spermatophyta</taxon>
        <taxon>Magnoliopsida</taxon>
        <taxon>eudicotyledons</taxon>
        <taxon>Gunneridae</taxon>
        <taxon>Pentapetalae</taxon>
        <taxon>rosids</taxon>
        <taxon>malvids</taxon>
        <taxon>Myrtales</taxon>
        <taxon>Myrtaceae</taxon>
        <taxon>Myrtoideae</taxon>
        <taxon>Eucalypteae</taxon>
        <taxon>Eucalyptus</taxon>
    </lineage>
</organism>
<dbReference type="PANTHER" id="PTHR31050">
    <property type="entry name" value="OS08G0413200 PROTEIN"/>
    <property type="match status" value="1"/>
</dbReference>
<proteinExistence type="predicted"/>
<protein>
    <submittedName>
        <fullName evidence="1">Uncharacterized protein</fullName>
    </submittedName>
</protein>
<sequence length="395" mass="45872">MYVTRPLSLLRKFPNALSSPPEGPNSGYLVILDEEAVNTCCFGRCEDTWIYELPFPQDKHLTIEYRTSRGAGHNHSSSTTYRDDVVLIPVLNQPLSSNRYYAIQPHGRHKGEAYANSKQEDMPSFLCFHLVRDADPAPLHPYDPYQQFVIYPYETLFDSGRFYARSVAQDGYPPRFLERKGWKIYWKTPKSFYLDDAPGINRPQRELLPSFDFPIAQERSDEVVVGKWYCPFMFIKDEMVGDQIKKSMYYGMSLEQRWERIYTRENNGKGGDRVPVDVVVQDEVISVAGKEVVDANVADGVLWCRSAGDVRGENRVGLSLAILERMKWEEKRVGWVDGDEKQRKVNRVEEFGGVGEWKRFGCYALVERFVLRRMDGSLVLTYDFKHTHQLRNKWE</sequence>
<keyword evidence="2" id="KW-1185">Reference proteome</keyword>
<dbReference type="EMBL" id="JBJKBG010000002">
    <property type="protein sequence ID" value="KAL3751445.1"/>
    <property type="molecule type" value="Genomic_DNA"/>
</dbReference>
<gene>
    <name evidence="1" type="ORF">ACJRO7_012298</name>
</gene>
<dbReference type="AlphaFoldDB" id="A0ABD3LI20"/>
<reference evidence="1 2" key="1">
    <citation type="submission" date="2024-11" db="EMBL/GenBank/DDBJ databases">
        <title>Chromosome-level genome assembly of Eucalyptus globulus Labill. provides insights into its genome evolution.</title>
        <authorList>
            <person name="Li X."/>
        </authorList>
    </citation>
    <scope>NUCLEOTIDE SEQUENCE [LARGE SCALE GENOMIC DNA]</scope>
    <source>
        <strain evidence="1">CL2024</strain>
        <tissue evidence="1">Fresh tender leaves</tissue>
    </source>
</reference>